<feature type="domain" description="Response regulatory" evidence="9">
    <location>
        <begin position="1127"/>
        <end position="1249"/>
    </location>
</feature>
<dbReference type="InterPro" id="IPR001789">
    <property type="entry name" value="Sig_transdc_resp-reg_receiver"/>
</dbReference>
<dbReference type="Gene3D" id="3.30.450.40">
    <property type="match status" value="1"/>
</dbReference>
<dbReference type="RefSeq" id="XP_049145858.1">
    <property type="nucleotide sequence ID" value="XM_049288714.1"/>
</dbReference>
<dbReference type="Gene3D" id="3.30.565.10">
    <property type="entry name" value="Histidine kinase-like ATPase, C-terminal domain"/>
    <property type="match status" value="1"/>
</dbReference>
<dbReference type="KEGG" id="clup:CLUP02_09736"/>
<feature type="region of interest" description="Disordered" evidence="7">
    <location>
        <begin position="234"/>
        <end position="328"/>
    </location>
</feature>
<evidence type="ECO:0000313" key="11">
    <source>
        <dbReference type="Proteomes" id="UP000830671"/>
    </source>
</evidence>
<dbReference type="InterPro" id="IPR004358">
    <property type="entry name" value="Sig_transdc_His_kin-like_C"/>
</dbReference>
<organism evidence="10 11">
    <name type="scientific">Colletotrichum lupini</name>
    <dbReference type="NCBI Taxonomy" id="145971"/>
    <lineage>
        <taxon>Eukaryota</taxon>
        <taxon>Fungi</taxon>
        <taxon>Dikarya</taxon>
        <taxon>Ascomycota</taxon>
        <taxon>Pezizomycotina</taxon>
        <taxon>Sordariomycetes</taxon>
        <taxon>Hypocreomycetidae</taxon>
        <taxon>Glomerellales</taxon>
        <taxon>Glomerellaceae</taxon>
        <taxon>Colletotrichum</taxon>
        <taxon>Colletotrichum acutatum species complex</taxon>
    </lineage>
</organism>
<dbReference type="FunFam" id="3.30.450.40:FF:000083">
    <property type="entry name" value="Sensor histidine kinase/response regulator, putative (AFU_orthologue AFUA_4G00660)"/>
    <property type="match status" value="1"/>
</dbReference>
<dbReference type="InterPro" id="IPR036890">
    <property type="entry name" value="HATPase_C_sf"/>
</dbReference>
<protein>
    <recommendedName>
        <fullName evidence="2">histidine kinase</fullName>
        <ecNumber evidence="2">2.7.13.3</ecNumber>
    </recommendedName>
</protein>
<dbReference type="GO" id="GO:0009927">
    <property type="term" value="F:histidine phosphotransfer kinase activity"/>
    <property type="evidence" value="ECO:0007669"/>
    <property type="project" value="TreeGrafter"/>
</dbReference>
<dbReference type="Pfam" id="PF00072">
    <property type="entry name" value="Response_reg"/>
    <property type="match status" value="1"/>
</dbReference>
<dbReference type="SUPFAM" id="SSF55874">
    <property type="entry name" value="ATPase domain of HSP90 chaperone/DNA topoisomerase II/histidine kinase"/>
    <property type="match status" value="1"/>
</dbReference>
<keyword evidence="3 6" id="KW-0597">Phosphoprotein</keyword>
<feature type="region of interest" description="Disordered" evidence="7">
    <location>
        <begin position="1015"/>
        <end position="1055"/>
    </location>
</feature>
<dbReference type="InterPro" id="IPR011006">
    <property type="entry name" value="CheY-like_superfamily"/>
</dbReference>
<evidence type="ECO:0000259" key="9">
    <source>
        <dbReference type="PROSITE" id="PS50110"/>
    </source>
</evidence>
<dbReference type="SMART" id="SM00065">
    <property type="entry name" value="GAF"/>
    <property type="match status" value="1"/>
</dbReference>
<dbReference type="PANTHER" id="PTHR43047">
    <property type="entry name" value="TWO-COMPONENT HISTIDINE PROTEIN KINASE"/>
    <property type="match status" value="1"/>
</dbReference>
<dbReference type="InterPro" id="IPR003594">
    <property type="entry name" value="HATPase_dom"/>
</dbReference>
<dbReference type="InterPro" id="IPR029016">
    <property type="entry name" value="GAF-like_dom_sf"/>
</dbReference>
<dbReference type="EC" id="2.7.13.3" evidence="2"/>
<dbReference type="Proteomes" id="UP000830671">
    <property type="component" value="Chromosome 5"/>
</dbReference>
<dbReference type="InterPro" id="IPR036097">
    <property type="entry name" value="HisK_dim/P_sf"/>
</dbReference>
<dbReference type="PROSITE" id="PS50109">
    <property type="entry name" value="HIS_KIN"/>
    <property type="match status" value="1"/>
</dbReference>
<dbReference type="Gene3D" id="1.10.287.130">
    <property type="match status" value="1"/>
</dbReference>
<feature type="region of interest" description="Disordered" evidence="7">
    <location>
        <begin position="1100"/>
        <end position="1119"/>
    </location>
</feature>
<reference evidence="10" key="1">
    <citation type="journal article" date="2021" name="Mol. Plant Microbe Interact.">
        <title>Complete Genome Sequence of the Plant-Pathogenic Fungus Colletotrichum lupini.</title>
        <authorList>
            <person name="Baroncelli R."/>
            <person name="Pensec F."/>
            <person name="Da Lio D."/>
            <person name="Boufleur T."/>
            <person name="Vicente I."/>
            <person name="Sarrocco S."/>
            <person name="Picot A."/>
            <person name="Baraldi E."/>
            <person name="Sukno S."/>
            <person name="Thon M."/>
            <person name="Le Floch G."/>
        </authorList>
    </citation>
    <scope>NUCLEOTIDE SEQUENCE</scope>
    <source>
        <strain evidence="10">IMI 504893</strain>
    </source>
</reference>
<dbReference type="FunFam" id="1.10.287.130:FF:000023">
    <property type="entry name" value="Sensor histidine kinase/response regulator, putative"/>
    <property type="match status" value="1"/>
</dbReference>
<dbReference type="GO" id="GO:0005886">
    <property type="term" value="C:plasma membrane"/>
    <property type="evidence" value="ECO:0007669"/>
    <property type="project" value="TreeGrafter"/>
</dbReference>
<dbReference type="InterPro" id="IPR003018">
    <property type="entry name" value="GAF"/>
</dbReference>
<keyword evidence="11" id="KW-1185">Reference proteome</keyword>
<dbReference type="Pfam" id="PF02518">
    <property type="entry name" value="HATPase_c"/>
    <property type="match status" value="1"/>
</dbReference>
<dbReference type="CDD" id="cd17546">
    <property type="entry name" value="REC_hyHK_CKI1_RcsC-like"/>
    <property type="match status" value="1"/>
</dbReference>
<keyword evidence="5" id="KW-0418">Kinase</keyword>
<evidence type="ECO:0000256" key="7">
    <source>
        <dbReference type="SAM" id="MobiDB-lite"/>
    </source>
</evidence>
<feature type="compositionally biased region" description="Low complexity" evidence="7">
    <location>
        <begin position="294"/>
        <end position="323"/>
    </location>
</feature>
<comment type="catalytic activity">
    <reaction evidence="1">
        <text>ATP + protein L-histidine = ADP + protein N-phospho-L-histidine.</text>
        <dbReference type="EC" id="2.7.13.3"/>
    </reaction>
</comment>
<sequence length="1358" mass="148596">MNKISEGAREWETFKYDSFHIPNAVFNSPDRPIPFSSISSSPDTGLTSFAQLGALRLNASRALISLFDRQHQYIVAEATQSMPLASNTKYTRQNHLWLCGTAIPRDFGICEHVLIGATHAASNSLHPTAHTTDEDELPVSVVPDLATDRRFCNRPYIDAAPYNRFYAGVPIRSPKGINIGVYCIFSDKPRNGLDTEELQFMREISQTVMEYLDARRVNESYRRSERMVQGLGNFIEGRDDPVPTTRTTPRASLNGFELPRLAVSLPDADPPSPRSSESPEPVRPGINPIRADSSDSSAKVESSDSVETTATTATVATTTSSTAPPDPHLTETIKIFSRAANVIRKSLEVDGALFLDASIGSFGGLVTGPRRASEVADHTFSSSEDSLSEKSEDVNDKWCKSFGRSSTMDDIVNGVSAPQLSRLTLREKFLRKLLRRYPNGKVFSFDEMGQWLSADYESDDADITPTEEHDLPVTRPEQKAAHSYFTRRNEAKTIIDIFPGARSVAVVPLWDPSKERCFAGGFVWSKSAARILTPAADLPFLRAFGMVTMSEVIRLDAVLAEKAKTDILGSLSHELRSPLHGVVAAAELLHDTQLDAFQVDVIHTIEISGKTLLDTIDHLLDYSKVNTYLRASKSQRKNNGPGRGLRQEASASIESGMMSLVSDVHLDLLVEEVIESVFIGYSFHHMVANSLARHGASSGPPTPAQEKLDAIATSDGLGHRRKPSDAPAAAMKDVKILVDIDPNCAWVVHTNPGAIRRIVMNLFGNALKYTSKGFIKVHLRQEEVVHKTSRSASMVVLTVTDSGKGITEEFLHNKLFTPFSQEDALAPGTGLGLSLVRQIVAGLGGTISVESQVGHGTSITVSMPLVLSRKSSSRGRKFSADLNALAGTRLSVCGFSRGLEDSEELRAGGLDLPVESLPFKWMDLKLNEDSRTASKTDLMVCSEEAFRRLGLSETGGVDTPLVVVCGNAESAQKLATSYRRSLRHDAVMEFIAQPTGPRKVAKALACALDRWKQRQPTKTIPVSPLSDAFPGPAPSPRALKSDALSTRPRAQSESVKMVRVASPATEIVSQSPGDSWIANTSDSNFTLTLPFRPAASAAAPATSTASARGNMNSSVSPSPGTVKSPLEFLLVDDNPINLKQILSAYMKRLQKRHATASNGLEALQTYTSNPQRFCCILIDITMPVMDGLEATRRIRKFERAHNLPPVTVIAITSLGSAGARQEGFASGMDLFLTRPDLEALKKGGYLFHGYWNAWYAGSRNQPPAQRVGMNILNVDRIRAQWRPIDIRQIALGLRSEGLRRIASRCKMYSSKIPFSLVFFWHLLGLSSRRDKNRNRGLSVGDVNVWDLGFCPACLELWN</sequence>
<evidence type="ECO:0000256" key="1">
    <source>
        <dbReference type="ARBA" id="ARBA00000085"/>
    </source>
</evidence>
<evidence type="ECO:0000256" key="2">
    <source>
        <dbReference type="ARBA" id="ARBA00012438"/>
    </source>
</evidence>
<dbReference type="InterPro" id="IPR005467">
    <property type="entry name" value="His_kinase_dom"/>
</dbReference>
<dbReference type="Gene3D" id="3.40.50.2300">
    <property type="match status" value="1"/>
</dbReference>
<evidence type="ECO:0000256" key="3">
    <source>
        <dbReference type="ARBA" id="ARBA00022553"/>
    </source>
</evidence>
<dbReference type="CDD" id="cd00082">
    <property type="entry name" value="HisKA"/>
    <property type="match status" value="1"/>
</dbReference>
<evidence type="ECO:0000256" key="6">
    <source>
        <dbReference type="PROSITE-ProRule" id="PRU00169"/>
    </source>
</evidence>
<evidence type="ECO:0000259" key="8">
    <source>
        <dbReference type="PROSITE" id="PS50109"/>
    </source>
</evidence>
<dbReference type="InterPro" id="IPR003661">
    <property type="entry name" value="HisK_dim/P_dom"/>
</dbReference>
<dbReference type="SUPFAM" id="SSF52172">
    <property type="entry name" value="CheY-like"/>
    <property type="match status" value="1"/>
</dbReference>
<dbReference type="SUPFAM" id="SSF55781">
    <property type="entry name" value="GAF domain-like"/>
    <property type="match status" value="1"/>
</dbReference>
<dbReference type="SMART" id="SM00388">
    <property type="entry name" value="HisKA"/>
    <property type="match status" value="1"/>
</dbReference>
<dbReference type="SUPFAM" id="SSF47384">
    <property type="entry name" value="Homodimeric domain of signal transducing histidine kinase"/>
    <property type="match status" value="1"/>
</dbReference>
<keyword evidence="4" id="KW-0808">Transferase</keyword>
<evidence type="ECO:0000313" key="10">
    <source>
        <dbReference type="EMBL" id="UQC84240.1"/>
    </source>
</evidence>
<dbReference type="PRINTS" id="PR00344">
    <property type="entry name" value="BCTRLSENSOR"/>
</dbReference>
<dbReference type="GO" id="GO:0000155">
    <property type="term" value="F:phosphorelay sensor kinase activity"/>
    <property type="evidence" value="ECO:0007669"/>
    <property type="project" value="InterPro"/>
</dbReference>
<evidence type="ECO:0000256" key="4">
    <source>
        <dbReference type="ARBA" id="ARBA00022679"/>
    </source>
</evidence>
<dbReference type="GeneID" id="73343724"/>
<gene>
    <name evidence="10" type="ORF">CLUP02_09736</name>
</gene>
<dbReference type="EMBL" id="CP019477">
    <property type="protein sequence ID" value="UQC84240.1"/>
    <property type="molecule type" value="Genomic_DNA"/>
</dbReference>
<name>A0A9Q8SVJ5_9PEZI</name>
<dbReference type="Pfam" id="PF00512">
    <property type="entry name" value="HisKA"/>
    <property type="match status" value="1"/>
</dbReference>
<feature type="domain" description="Histidine kinase" evidence="8">
    <location>
        <begin position="570"/>
        <end position="867"/>
    </location>
</feature>
<accession>A0A9Q8SVJ5</accession>
<evidence type="ECO:0000256" key="5">
    <source>
        <dbReference type="ARBA" id="ARBA00022777"/>
    </source>
</evidence>
<feature type="compositionally biased region" description="Polar residues" evidence="7">
    <location>
        <begin position="1109"/>
        <end position="1119"/>
    </location>
</feature>
<dbReference type="SMART" id="SM00448">
    <property type="entry name" value="REC"/>
    <property type="match status" value="1"/>
</dbReference>
<dbReference type="SMART" id="SM00387">
    <property type="entry name" value="HATPase_c"/>
    <property type="match status" value="1"/>
</dbReference>
<feature type="modified residue" description="4-aspartylphosphate" evidence="6">
    <location>
        <position position="1179"/>
    </location>
</feature>
<proteinExistence type="predicted"/>
<dbReference type="PANTHER" id="PTHR43047:SF72">
    <property type="entry name" value="OSMOSENSING HISTIDINE PROTEIN KINASE SLN1"/>
    <property type="match status" value="1"/>
</dbReference>
<dbReference type="PROSITE" id="PS50110">
    <property type="entry name" value="RESPONSE_REGULATORY"/>
    <property type="match status" value="1"/>
</dbReference>